<reference evidence="6 7" key="1">
    <citation type="submission" date="2016-10" db="EMBL/GenBank/DDBJ databases">
        <authorList>
            <person name="Varghese N."/>
            <person name="Submissions S."/>
        </authorList>
    </citation>
    <scope>NUCLEOTIDE SEQUENCE [LARGE SCALE GENOMIC DNA]</scope>
    <source>
        <strain evidence="6 7">DSM 18839</strain>
    </source>
</reference>
<comment type="similarity">
    <text evidence="2">Belongs to the zinc-containing alcohol dehydrogenase family.</text>
</comment>
<comment type="cofactor">
    <cofactor evidence="1">
        <name>Zn(2+)</name>
        <dbReference type="ChEBI" id="CHEBI:29105"/>
    </cofactor>
</comment>
<sequence length="318" mass="33391">MAQARAFWVVRPGQGEIRQEALTPAGPGEVAVHTLYSGVSRGTETLVFGGRVPESQHAAMRCPFQAGGFPGPVKYGYCAVGALEDGRTVFCLHPHQDRFVVPADMVRPVPAEVPAARAVLAANMETALNALWDSGIAPGDRVAVVGLGVVGLLIAYLAARVPGVDLVGIDPNPTRAGVAERLAIPFTARAPDGIDADLVVHASGTPDGLATALRLAGMEATVLEASWHGSQPVALALGEAFHSRRLVLRSTQVGMVAPSHRPRWDYARRLDKALALLADPALDCLIDGESAFNALPATMAALADGSLPALCHRIRYED</sequence>
<evidence type="ECO:0000256" key="1">
    <source>
        <dbReference type="ARBA" id="ARBA00001947"/>
    </source>
</evidence>
<keyword evidence="5" id="KW-0560">Oxidoreductase</keyword>
<dbReference type="CDD" id="cd08255">
    <property type="entry name" value="2-desacetyl-2-hydroxyethyl_bacteriochlorophyllide_like"/>
    <property type="match status" value="1"/>
</dbReference>
<protein>
    <submittedName>
        <fullName evidence="6">Threonine dehydrogenase</fullName>
    </submittedName>
</protein>
<accession>A0A8G2EW99</accession>
<dbReference type="Gene3D" id="3.90.180.10">
    <property type="entry name" value="Medium-chain alcohol dehydrogenases, catalytic domain"/>
    <property type="match status" value="1"/>
</dbReference>
<organism evidence="6 7">
    <name type="scientific">Thalassobaculum litoreum DSM 18839</name>
    <dbReference type="NCBI Taxonomy" id="1123362"/>
    <lineage>
        <taxon>Bacteria</taxon>
        <taxon>Pseudomonadati</taxon>
        <taxon>Pseudomonadota</taxon>
        <taxon>Alphaproteobacteria</taxon>
        <taxon>Rhodospirillales</taxon>
        <taxon>Thalassobaculaceae</taxon>
        <taxon>Thalassobaculum</taxon>
    </lineage>
</organism>
<dbReference type="RefSeq" id="WP_093150089.1">
    <property type="nucleotide sequence ID" value="NZ_FNBW01000005.1"/>
</dbReference>
<dbReference type="SUPFAM" id="SSF50129">
    <property type="entry name" value="GroES-like"/>
    <property type="match status" value="1"/>
</dbReference>
<evidence type="ECO:0000313" key="6">
    <source>
        <dbReference type="EMBL" id="SDF68941.1"/>
    </source>
</evidence>
<dbReference type="InterPro" id="IPR036291">
    <property type="entry name" value="NAD(P)-bd_dom_sf"/>
</dbReference>
<keyword evidence="3" id="KW-0479">Metal-binding</keyword>
<dbReference type="AlphaFoldDB" id="A0A8G2EW99"/>
<evidence type="ECO:0000313" key="7">
    <source>
        <dbReference type="Proteomes" id="UP000198615"/>
    </source>
</evidence>
<proteinExistence type="inferred from homology"/>
<evidence type="ECO:0000256" key="2">
    <source>
        <dbReference type="ARBA" id="ARBA00008072"/>
    </source>
</evidence>
<evidence type="ECO:0000256" key="4">
    <source>
        <dbReference type="ARBA" id="ARBA00022833"/>
    </source>
</evidence>
<name>A0A8G2EW99_9PROT</name>
<comment type="caution">
    <text evidence="6">The sequence shown here is derived from an EMBL/GenBank/DDBJ whole genome shotgun (WGS) entry which is preliminary data.</text>
</comment>
<dbReference type="OrthoDB" id="9781588at2"/>
<dbReference type="PANTHER" id="PTHR43350">
    <property type="entry name" value="NAD-DEPENDENT ALCOHOL DEHYDROGENASE"/>
    <property type="match status" value="1"/>
</dbReference>
<dbReference type="EMBL" id="FNBW01000005">
    <property type="protein sequence ID" value="SDF68941.1"/>
    <property type="molecule type" value="Genomic_DNA"/>
</dbReference>
<dbReference type="Gene3D" id="3.40.50.720">
    <property type="entry name" value="NAD(P)-binding Rossmann-like Domain"/>
    <property type="match status" value="1"/>
</dbReference>
<dbReference type="Proteomes" id="UP000198615">
    <property type="component" value="Unassembled WGS sequence"/>
</dbReference>
<dbReference type="PANTHER" id="PTHR43350:SF19">
    <property type="entry name" value="D-GULOSIDE 3-DEHYDROGENASE"/>
    <property type="match status" value="1"/>
</dbReference>
<evidence type="ECO:0000256" key="3">
    <source>
        <dbReference type="ARBA" id="ARBA00022723"/>
    </source>
</evidence>
<keyword evidence="7" id="KW-1185">Reference proteome</keyword>
<keyword evidence="4" id="KW-0862">Zinc</keyword>
<gene>
    <name evidence="6" type="ORF">SAMN05660686_02076</name>
</gene>
<dbReference type="GO" id="GO:0046872">
    <property type="term" value="F:metal ion binding"/>
    <property type="evidence" value="ECO:0007669"/>
    <property type="project" value="UniProtKB-KW"/>
</dbReference>
<dbReference type="InterPro" id="IPR011032">
    <property type="entry name" value="GroES-like_sf"/>
</dbReference>
<evidence type="ECO:0000256" key="5">
    <source>
        <dbReference type="ARBA" id="ARBA00023002"/>
    </source>
</evidence>
<dbReference type="GO" id="GO:0016491">
    <property type="term" value="F:oxidoreductase activity"/>
    <property type="evidence" value="ECO:0007669"/>
    <property type="project" value="UniProtKB-KW"/>
</dbReference>
<dbReference type="SUPFAM" id="SSF51735">
    <property type="entry name" value="NAD(P)-binding Rossmann-fold domains"/>
    <property type="match status" value="1"/>
</dbReference>